<proteinExistence type="predicted"/>
<dbReference type="Proteomes" id="UP000692954">
    <property type="component" value="Unassembled WGS sequence"/>
</dbReference>
<name>A0A8S1RN72_9CILI</name>
<dbReference type="EMBL" id="CAJJDN010000184">
    <property type="protein sequence ID" value="CAD8128234.1"/>
    <property type="molecule type" value="Genomic_DNA"/>
</dbReference>
<keyword evidence="2" id="KW-1185">Reference proteome</keyword>
<sequence>MIQNNFQNLEEVYFWKGNYLNYKKELIIIKIIKSLQLNFFVQIQNYIQSSYGAYKIEA</sequence>
<reference evidence="1" key="1">
    <citation type="submission" date="2021-01" db="EMBL/GenBank/DDBJ databases">
        <authorList>
            <consortium name="Genoscope - CEA"/>
            <person name="William W."/>
        </authorList>
    </citation>
    <scope>NUCLEOTIDE SEQUENCE</scope>
</reference>
<organism evidence="1 2">
    <name type="scientific">Paramecium sonneborni</name>
    <dbReference type="NCBI Taxonomy" id="65129"/>
    <lineage>
        <taxon>Eukaryota</taxon>
        <taxon>Sar</taxon>
        <taxon>Alveolata</taxon>
        <taxon>Ciliophora</taxon>
        <taxon>Intramacronucleata</taxon>
        <taxon>Oligohymenophorea</taxon>
        <taxon>Peniculida</taxon>
        <taxon>Parameciidae</taxon>
        <taxon>Paramecium</taxon>
    </lineage>
</organism>
<dbReference type="AlphaFoldDB" id="A0A8S1RN72"/>
<evidence type="ECO:0000313" key="1">
    <source>
        <dbReference type="EMBL" id="CAD8128234.1"/>
    </source>
</evidence>
<accession>A0A8S1RN72</accession>
<gene>
    <name evidence="1" type="ORF">PSON_ATCC_30995.1.T1840065</name>
</gene>
<protein>
    <submittedName>
        <fullName evidence="1">Uncharacterized protein</fullName>
    </submittedName>
</protein>
<comment type="caution">
    <text evidence="1">The sequence shown here is derived from an EMBL/GenBank/DDBJ whole genome shotgun (WGS) entry which is preliminary data.</text>
</comment>
<evidence type="ECO:0000313" key="2">
    <source>
        <dbReference type="Proteomes" id="UP000692954"/>
    </source>
</evidence>